<proteinExistence type="predicted"/>
<accession>A0ACB1ALX9</accession>
<sequence>MEQQKPITNLFDALKQIFVDPKLLSLYGITFIVALILPFGMSFVLRKWNDYKRAKLIKNSKLPPKIDEDDETVKLPDGMTGFFNKSLMESFRQNAKNSGILRDENCPFISRDDLVVIKEEDLGENKKNGVNEASKNLKSEEEKDEEKEEETINYCEGKDDEKMPLLEGIKNPPNKKEKKKRKQFKDPDPETAQALNKLVENGLHGKLATAQLRVKTQMLEQSMSEEERIKEQEIRQKQLAEIFQMMEAQKEKFGIEAKEEVVEQMKLYSL</sequence>
<evidence type="ECO:0000313" key="1">
    <source>
        <dbReference type="EMBL" id="CAK5093323.1"/>
    </source>
</evidence>
<comment type="caution">
    <text evidence="1">The sequence shown here is derived from an EMBL/GenBank/DDBJ whole genome shotgun (WGS) entry which is preliminary data.</text>
</comment>
<protein>
    <submittedName>
        <fullName evidence="1">Uncharacterized protein</fullName>
    </submittedName>
</protein>
<organism evidence="1 2">
    <name type="scientific">Meloidogyne enterolobii</name>
    <name type="common">Root-knot nematode worm</name>
    <name type="synonym">Meloidogyne mayaguensis</name>
    <dbReference type="NCBI Taxonomy" id="390850"/>
    <lineage>
        <taxon>Eukaryota</taxon>
        <taxon>Metazoa</taxon>
        <taxon>Ecdysozoa</taxon>
        <taxon>Nematoda</taxon>
        <taxon>Chromadorea</taxon>
        <taxon>Rhabditida</taxon>
        <taxon>Tylenchina</taxon>
        <taxon>Tylenchomorpha</taxon>
        <taxon>Tylenchoidea</taxon>
        <taxon>Meloidogynidae</taxon>
        <taxon>Meloidogyninae</taxon>
        <taxon>Meloidogyne</taxon>
    </lineage>
</organism>
<dbReference type="Proteomes" id="UP001497535">
    <property type="component" value="Unassembled WGS sequence"/>
</dbReference>
<name>A0ACB1ALX9_MELEN</name>
<reference evidence="1" key="1">
    <citation type="submission" date="2023-11" db="EMBL/GenBank/DDBJ databases">
        <authorList>
            <person name="Poullet M."/>
        </authorList>
    </citation>
    <scope>NUCLEOTIDE SEQUENCE</scope>
    <source>
        <strain evidence="1">E1834</strain>
    </source>
</reference>
<keyword evidence="2" id="KW-1185">Reference proteome</keyword>
<gene>
    <name evidence="1" type="ORF">MENTE1834_LOCUS40347</name>
</gene>
<dbReference type="EMBL" id="CAVMJV010000094">
    <property type="protein sequence ID" value="CAK5093323.1"/>
    <property type="molecule type" value="Genomic_DNA"/>
</dbReference>
<evidence type="ECO:0000313" key="2">
    <source>
        <dbReference type="Proteomes" id="UP001497535"/>
    </source>
</evidence>